<dbReference type="InParanoid" id="A0A6P5JAF9"/>
<dbReference type="Proteomes" id="UP000515140">
    <property type="component" value="Unplaced"/>
</dbReference>
<dbReference type="KEGG" id="pcw:110200371"/>
<accession>A0A6P5JAF9</accession>
<evidence type="ECO:0000313" key="3">
    <source>
        <dbReference type="RefSeq" id="XP_020831327.1"/>
    </source>
</evidence>
<sequence length="256" mass="27549">MALSTEQLKWSCVPRSTGPGPGKGCHMLPQVPGSSCLTWSPEPELGAGSLEPGVGSRDCSRGHLDLPARRLCWLPGSGLARDGTDRIGSPVPRACTSTPGAPRTRRARASRLTAWRLGSAGLGCGSSPTGRGHLLSAVRPPRVQAGSGGESLNCWPPTELFVNEAMEKKMERILAWDSWLTPSVTLATSGICTEQPMCTHLRQNVCTCYKWLPPLWASLFQEAILHLARCQVLSQHPVFLGLHFIFTPPSFSLSTT</sequence>
<evidence type="ECO:0000313" key="2">
    <source>
        <dbReference type="Proteomes" id="UP000515140"/>
    </source>
</evidence>
<evidence type="ECO:0000256" key="1">
    <source>
        <dbReference type="SAM" id="MobiDB-lite"/>
    </source>
</evidence>
<dbReference type="GeneID" id="110200371"/>
<protein>
    <submittedName>
        <fullName evidence="3">Uncharacterized protein LOC110200371</fullName>
    </submittedName>
</protein>
<gene>
    <name evidence="3" type="primary">LOC110200371</name>
</gene>
<organism evidence="2 3">
    <name type="scientific">Phascolarctos cinereus</name>
    <name type="common">Koala</name>
    <dbReference type="NCBI Taxonomy" id="38626"/>
    <lineage>
        <taxon>Eukaryota</taxon>
        <taxon>Metazoa</taxon>
        <taxon>Chordata</taxon>
        <taxon>Craniata</taxon>
        <taxon>Vertebrata</taxon>
        <taxon>Euteleostomi</taxon>
        <taxon>Mammalia</taxon>
        <taxon>Metatheria</taxon>
        <taxon>Diprotodontia</taxon>
        <taxon>Phascolarctidae</taxon>
        <taxon>Phascolarctos</taxon>
    </lineage>
</organism>
<dbReference type="AlphaFoldDB" id="A0A6P5JAF9"/>
<reference evidence="3" key="1">
    <citation type="submission" date="2025-08" db="UniProtKB">
        <authorList>
            <consortium name="RefSeq"/>
        </authorList>
    </citation>
    <scope>IDENTIFICATION</scope>
    <source>
        <tissue evidence="3">Spleen</tissue>
    </source>
</reference>
<proteinExistence type="predicted"/>
<feature type="region of interest" description="Disordered" evidence="1">
    <location>
        <begin position="83"/>
        <end position="107"/>
    </location>
</feature>
<keyword evidence="2" id="KW-1185">Reference proteome</keyword>
<dbReference type="RefSeq" id="XP_020831327.1">
    <property type="nucleotide sequence ID" value="XM_020975668.1"/>
</dbReference>
<name>A0A6P5JAF9_PHACI</name>